<dbReference type="InterPro" id="IPR054480">
    <property type="entry name" value="AHAS_small-like_ACT"/>
</dbReference>
<comment type="subunit">
    <text evidence="6">Dimer of large and small chains.</text>
</comment>
<dbReference type="Proteomes" id="UP001208689">
    <property type="component" value="Chromosome"/>
</dbReference>
<dbReference type="NCBIfam" id="NF008864">
    <property type="entry name" value="PRK11895.1"/>
    <property type="match status" value="1"/>
</dbReference>
<dbReference type="InterPro" id="IPR045865">
    <property type="entry name" value="ACT-like_dom_sf"/>
</dbReference>
<evidence type="ECO:0000256" key="3">
    <source>
        <dbReference type="ARBA" id="ARBA00006341"/>
    </source>
</evidence>
<proteinExistence type="inferred from homology"/>
<keyword evidence="5 6" id="KW-0100">Branched-chain amino acid biosynthesis</keyword>
<reference evidence="8" key="1">
    <citation type="submission" date="2022-09" db="EMBL/GenBank/DDBJ databases">
        <title>Actin cytoskeleton and complex cell architecture in an #Asgard archaeon.</title>
        <authorList>
            <person name="Ponce Toledo R.I."/>
            <person name="Schleper C."/>
            <person name="Rodrigues Oliveira T."/>
            <person name="Wollweber F."/>
            <person name="Xu J."/>
            <person name="Rittmann S."/>
            <person name="Klingl A."/>
            <person name="Pilhofer M."/>
        </authorList>
    </citation>
    <scope>NUCLEOTIDE SEQUENCE</scope>
    <source>
        <strain evidence="8">B-35</strain>
    </source>
</reference>
<gene>
    <name evidence="8" type="ORF">NEF87_003004</name>
</gene>
<dbReference type="NCBIfam" id="TIGR00119">
    <property type="entry name" value="acolac_sm"/>
    <property type="match status" value="1"/>
</dbReference>
<accession>A0ABY6HT79</accession>
<dbReference type="Pfam" id="PF10369">
    <property type="entry name" value="ALS_ss_C"/>
    <property type="match status" value="1"/>
</dbReference>
<evidence type="ECO:0000256" key="1">
    <source>
        <dbReference type="ARBA" id="ARBA00004974"/>
    </source>
</evidence>
<dbReference type="PANTHER" id="PTHR30239">
    <property type="entry name" value="ACETOLACTATE SYNTHASE SMALL SUBUNIT"/>
    <property type="match status" value="1"/>
</dbReference>
<evidence type="ECO:0000256" key="5">
    <source>
        <dbReference type="ARBA" id="ARBA00023304"/>
    </source>
</evidence>
<comment type="similarity">
    <text evidence="3 6">Belongs to the acetolactate synthase small subunit family.</text>
</comment>
<organism evidence="8 9">
    <name type="scientific">Candidatus Lokiarchaeum ossiferum</name>
    <dbReference type="NCBI Taxonomy" id="2951803"/>
    <lineage>
        <taxon>Archaea</taxon>
        <taxon>Promethearchaeati</taxon>
        <taxon>Promethearchaeota</taxon>
        <taxon>Promethearchaeia</taxon>
        <taxon>Promethearchaeales</taxon>
        <taxon>Promethearchaeaceae</taxon>
        <taxon>Candidatus Lokiarchaeum</taxon>
    </lineage>
</organism>
<protein>
    <recommendedName>
        <fullName evidence="6">Acetolactate synthase small subunit</fullName>
        <shortName evidence="6">AHAS</shortName>
        <shortName evidence="6">ALS</shortName>
        <ecNumber evidence="6">2.2.1.6</ecNumber>
    </recommendedName>
    <alternativeName>
        <fullName evidence="6">Acetohydroxy-acid synthase small subunit</fullName>
    </alternativeName>
</protein>
<dbReference type="InterPro" id="IPR039557">
    <property type="entry name" value="AHAS_ACT"/>
</dbReference>
<dbReference type="CDD" id="cd04878">
    <property type="entry name" value="ACT_AHAS"/>
    <property type="match status" value="1"/>
</dbReference>
<sequence>MLATTSSEYIIVLLVEDHPGVTMKIAGMFGRRGHNMISFTGAPSDKKGMSRIVIKTDGTKEQIEQIQKQMNKLIEVVKVQILQPDNCIIRELALIKLVITDELTHQKILSMVEIYHGKVVDANLKQVTLEMVGSSEKIDAFLTTMNNMNVLREASRSGNVALFRGNDSIFLH</sequence>
<dbReference type="Pfam" id="PF22629">
    <property type="entry name" value="ACT_AHAS_ss"/>
    <property type="match status" value="1"/>
</dbReference>
<dbReference type="Gene3D" id="3.30.70.260">
    <property type="match status" value="1"/>
</dbReference>
<keyword evidence="6" id="KW-0808">Transferase</keyword>
<comment type="catalytic activity">
    <reaction evidence="6">
        <text>2 pyruvate + H(+) = (2S)-2-acetolactate + CO2</text>
        <dbReference type="Rhea" id="RHEA:25249"/>
        <dbReference type="ChEBI" id="CHEBI:15361"/>
        <dbReference type="ChEBI" id="CHEBI:15378"/>
        <dbReference type="ChEBI" id="CHEBI:16526"/>
        <dbReference type="ChEBI" id="CHEBI:58476"/>
        <dbReference type="EC" id="2.2.1.6"/>
    </reaction>
</comment>
<dbReference type="InterPro" id="IPR004789">
    <property type="entry name" value="Acetalactate_synth_ssu"/>
</dbReference>
<dbReference type="EC" id="2.2.1.6" evidence="6"/>
<evidence type="ECO:0000259" key="7">
    <source>
        <dbReference type="PROSITE" id="PS51671"/>
    </source>
</evidence>
<dbReference type="Gene3D" id="3.30.70.1150">
    <property type="entry name" value="ACT-like. Chain A, domain 2"/>
    <property type="match status" value="1"/>
</dbReference>
<evidence type="ECO:0000256" key="2">
    <source>
        <dbReference type="ARBA" id="ARBA00005025"/>
    </source>
</evidence>
<dbReference type="InterPro" id="IPR002912">
    <property type="entry name" value="ACT_dom"/>
</dbReference>
<feature type="domain" description="ACT" evidence="7">
    <location>
        <begin position="10"/>
        <end position="84"/>
    </location>
</feature>
<dbReference type="SUPFAM" id="SSF55021">
    <property type="entry name" value="ACT-like"/>
    <property type="match status" value="2"/>
</dbReference>
<keyword evidence="9" id="KW-1185">Reference proteome</keyword>
<evidence type="ECO:0000256" key="4">
    <source>
        <dbReference type="ARBA" id="ARBA00022605"/>
    </source>
</evidence>
<dbReference type="InterPro" id="IPR027271">
    <property type="entry name" value="Acetolactate_synth/TF_NikR_C"/>
</dbReference>
<evidence type="ECO:0000256" key="6">
    <source>
        <dbReference type="RuleBase" id="RU368092"/>
    </source>
</evidence>
<dbReference type="PROSITE" id="PS51671">
    <property type="entry name" value="ACT"/>
    <property type="match status" value="1"/>
</dbReference>
<comment type="function">
    <text evidence="6">Catalyzes the conversion of 2 pyruvate molecules into acetolactate in the first common step of the biosynthetic pathway of the branched-amino acids such as leucine, isoleucine, and valine.</text>
</comment>
<name>A0ABY6HT79_9ARCH</name>
<evidence type="ECO:0000313" key="8">
    <source>
        <dbReference type="EMBL" id="UYP46719.1"/>
    </source>
</evidence>
<keyword evidence="4 6" id="KW-0028">Amino-acid biosynthesis</keyword>
<dbReference type="PANTHER" id="PTHR30239:SF0">
    <property type="entry name" value="ACETOLACTATE SYNTHASE SMALL SUBUNIT 1, CHLOROPLASTIC"/>
    <property type="match status" value="1"/>
</dbReference>
<comment type="pathway">
    <text evidence="1 6">Amino-acid biosynthesis; L-isoleucine biosynthesis; L-isoleucine from 2-oxobutanoate: step 1/4.</text>
</comment>
<comment type="pathway">
    <text evidence="2 6">Amino-acid biosynthesis; L-valine biosynthesis; L-valine from pyruvate: step 1/4.</text>
</comment>
<dbReference type="InterPro" id="IPR019455">
    <property type="entry name" value="Acetolactate_synth_ssu_C"/>
</dbReference>
<dbReference type="EMBL" id="CP104013">
    <property type="protein sequence ID" value="UYP46719.1"/>
    <property type="molecule type" value="Genomic_DNA"/>
</dbReference>
<evidence type="ECO:0000313" key="9">
    <source>
        <dbReference type="Proteomes" id="UP001208689"/>
    </source>
</evidence>